<feature type="compositionally biased region" description="Gly residues" evidence="8">
    <location>
        <begin position="413"/>
        <end position="423"/>
    </location>
</feature>
<evidence type="ECO:0000313" key="11">
    <source>
        <dbReference type="Proteomes" id="UP001157418"/>
    </source>
</evidence>
<dbReference type="PANTHER" id="PTHR31587:SF5">
    <property type="entry name" value="NEMP FAMILY, MFS TRANSPORTER SUPERFAMILY"/>
    <property type="match status" value="1"/>
</dbReference>
<keyword evidence="6 9" id="KW-0472">Membrane</keyword>
<proteinExistence type="inferred from homology"/>
<keyword evidence="3 9" id="KW-0812">Transmembrane</keyword>
<feature type="transmembrane region" description="Helical" evidence="9">
    <location>
        <begin position="221"/>
        <end position="243"/>
    </location>
</feature>
<dbReference type="Pfam" id="PF10225">
    <property type="entry name" value="NEMP"/>
    <property type="match status" value="1"/>
</dbReference>
<dbReference type="AlphaFoldDB" id="A0AAU9NPP1"/>
<feature type="transmembrane region" description="Helical" evidence="9">
    <location>
        <begin position="190"/>
        <end position="209"/>
    </location>
</feature>
<accession>A0AAU9NPP1</accession>
<dbReference type="GO" id="GO:0005637">
    <property type="term" value="C:nuclear inner membrane"/>
    <property type="evidence" value="ECO:0007669"/>
    <property type="project" value="UniProtKB-SubCell"/>
</dbReference>
<feature type="compositionally biased region" description="Polar residues" evidence="8">
    <location>
        <begin position="497"/>
        <end position="512"/>
    </location>
</feature>
<organism evidence="10 11">
    <name type="scientific">Lactuca virosa</name>
    <dbReference type="NCBI Taxonomy" id="75947"/>
    <lineage>
        <taxon>Eukaryota</taxon>
        <taxon>Viridiplantae</taxon>
        <taxon>Streptophyta</taxon>
        <taxon>Embryophyta</taxon>
        <taxon>Tracheophyta</taxon>
        <taxon>Spermatophyta</taxon>
        <taxon>Magnoliopsida</taxon>
        <taxon>eudicotyledons</taxon>
        <taxon>Gunneridae</taxon>
        <taxon>Pentapetalae</taxon>
        <taxon>asterids</taxon>
        <taxon>campanulids</taxon>
        <taxon>Asterales</taxon>
        <taxon>Asteraceae</taxon>
        <taxon>Cichorioideae</taxon>
        <taxon>Cichorieae</taxon>
        <taxon>Lactucinae</taxon>
        <taxon>Lactuca</taxon>
    </lineage>
</organism>
<evidence type="ECO:0000256" key="5">
    <source>
        <dbReference type="ARBA" id="ARBA00022989"/>
    </source>
</evidence>
<evidence type="ECO:0000256" key="4">
    <source>
        <dbReference type="ARBA" id="ARBA00022729"/>
    </source>
</evidence>
<feature type="transmembrane region" description="Helical" evidence="9">
    <location>
        <begin position="263"/>
        <end position="283"/>
    </location>
</feature>
<evidence type="ECO:0000256" key="3">
    <source>
        <dbReference type="ARBA" id="ARBA00022692"/>
    </source>
</evidence>
<comment type="caution">
    <text evidence="10">The sequence shown here is derived from an EMBL/GenBank/DDBJ whole genome shotgun (WGS) entry which is preliminary data.</text>
</comment>
<feature type="transmembrane region" description="Helical" evidence="9">
    <location>
        <begin position="295"/>
        <end position="317"/>
    </location>
</feature>
<dbReference type="PANTHER" id="PTHR31587">
    <property type="entry name" value="TRANSMEMBRANE PROTEIN (DUF2215)"/>
    <property type="match status" value="1"/>
</dbReference>
<evidence type="ECO:0000313" key="10">
    <source>
        <dbReference type="EMBL" id="CAH1439832.1"/>
    </source>
</evidence>
<feature type="transmembrane region" description="Helical" evidence="9">
    <location>
        <begin position="323"/>
        <end position="339"/>
    </location>
</feature>
<reference evidence="10 11" key="1">
    <citation type="submission" date="2022-01" db="EMBL/GenBank/DDBJ databases">
        <authorList>
            <person name="Xiong W."/>
            <person name="Schranz E."/>
        </authorList>
    </citation>
    <scope>NUCLEOTIDE SEQUENCE [LARGE SCALE GENOMIC DNA]</scope>
</reference>
<feature type="transmembrane region" description="Helical" evidence="9">
    <location>
        <begin position="168"/>
        <end position="184"/>
    </location>
</feature>
<dbReference type="InterPro" id="IPR019358">
    <property type="entry name" value="NEMP_fam"/>
</dbReference>
<evidence type="ECO:0000256" key="2">
    <source>
        <dbReference type="ARBA" id="ARBA00005748"/>
    </source>
</evidence>
<feature type="transmembrane region" description="Helical" evidence="9">
    <location>
        <begin position="6"/>
        <end position="26"/>
    </location>
</feature>
<dbReference type="EMBL" id="CAKMRJ010005403">
    <property type="protein sequence ID" value="CAH1439832.1"/>
    <property type="molecule type" value="Genomic_DNA"/>
</dbReference>
<feature type="compositionally biased region" description="Polar residues" evidence="8">
    <location>
        <begin position="389"/>
        <end position="407"/>
    </location>
</feature>
<evidence type="ECO:0000256" key="8">
    <source>
        <dbReference type="SAM" id="MobiDB-lite"/>
    </source>
</evidence>
<comment type="similarity">
    <text evidence="2">Belongs to the NEMP family.</text>
</comment>
<evidence type="ECO:0008006" key="12">
    <source>
        <dbReference type="Google" id="ProtNLM"/>
    </source>
</evidence>
<keyword evidence="5 9" id="KW-1133">Transmembrane helix</keyword>
<dbReference type="Proteomes" id="UP001157418">
    <property type="component" value="Unassembled WGS sequence"/>
</dbReference>
<sequence length="518" mass="57223">MAAAALTPTSTLLLFCILYAVLWISLCSDQKLTTLKGIEVGNPAIEVIPAPIYGPSGGSGDVLFCGRVPVSGVSRLKLQHYASVYQVTLVPSVLIPKQWHNKIQVCFQRNSSLGLCQCEKDDWRSLQNGLWSSTMSPYEQTFVDVKFGDGVSGSVTVSLDEVQQKWRYILLAVGFVLLFLAPFVSEWVPFYYTSSMAIGVLAVVLILLYQARKLLPTGRRNAFYLGIMSTVLGAGSFVVHSLSAFLNSFLQNFGISQEVQNPVSVFVVLGIILLGAGFGYWLVRKYIISEDGEVDVGVAQFIKWSMRVVAVTCIILSTKDTPLAMAAVGSCLGLYYMITKMKWRYHESRRAESYSGKQNLWGKSKSKSKQTTPNHGKPEFLSRSKKNTPSRSGQMNSFRWSNSNSPTAKGISSGSGSGSGSGRQGDVYSTFHKTPNRKKFSKKEWEEFTEESTRESIAELASTPEFTDWVINNADRIKLLPEDNSDGSGSGSDSTDEYYNNVQQSGTGQGFFNWQMRK</sequence>
<name>A0AAU9NPP1_9ASTR</name>
<evidence type="ECO:0000256" key="6">
    <source>
        <dbReference type="ARBA" id="ARBA00023136"/>
    </source>
</evidence>
<evidence type="ECO:0000256" key="9">
    <source>
        <dbReference type="SAM" id="Phobius"/>
    </source>
</evidence>
<protein>
    <recommendedName>
        <fullName evidence="12">Transmembrane protein 194</fullName>
    </recommendedName>
</protein>
<feature type="region of interest" description="Disordered" evidence="8">
    <location>
        <begin position="479"/>
        <end position="518"/>
    </location>
</feature>
<evidence type="ECO:0000256" key="1">
    <source>
        <dbReference type="ARBA" id="ARBA00004575"/>
    </source>
</evidence>
<gene>
    <name evidence="10" type="ORF">LVIROSA_LOCUS26003</name>
</gene>
<feature type="region of interest" description="Disordered" evidence="8">
    <location>
        <begin position="356"/>
        <end position="434"/>
    </location>
</feature>
<evidence type="ECO:0000256" key="7">
    <source>
        <dbReference type="ARBA" id="ARBA00023242"/>
    </source>
</evidence>
<keyword evidence="11" id="KW-1185">Reference proteome</keyword>
<keyword evidence="7" id="KW-0539">Nucleus</keyword>
<keyword evidence="4" id="KW-0732">Signal</keyword>
<comment type="subcellular location">
    <subcellularLocation>
        <location evidence="1">Nucleus inner membrane</location>
        <topology evidence="1">Multi-pass membrane protein</topology>
        <orientation evidence="1">Nucleoplasmic side</orientation>
    </subcellularLocation>
</comment>